<dbReference type="InterPro" id="IPR036237">
    <property type="entry name" value="Xyl_isomerase-like_sf"/>
</dbReference>
<organism evidence="2 3">
    <name type="scientific">Allostreptomyces psammosilenae</name>
    <dbReference type="NCBI Taxonomy" id="1892865"/>
    <lineage>
        <taxon>Bacteria</taxon>
        <taxon>Bacillati</taxon>
        <taxon>Actinomycetota</taxon>
        <taxon>Actinomycetes</taxon>
        <taxon>Kitasatosporales</taxon>
        <taxon>Streptomycetaceae</taxon>
        <taxon>Allostreptomyces</taxon>
    </lineage>
</organism>
<dbReference type="InterPro" id="IPR050312">
    <property type="entry name" value="IolE/XylAMocC-like"/>
</dbReference>
<gene>
    <name evidence="2" type="ORF">FHU37_000799</name>
</gene>
<dbReference type="RefSeq" id="WP_179812849.1">
    <property type="nucleotide sequence ID" value="NZ_JACBZD010000001.1"/>
</dbReference>
<protein>
    <submittedName>
        <fullName evidence="2">Sugar phosphate isomerase/epimerase</fullName>
    </submittedName>
</protein>
<dbReference type="GO" id="GO:0016853">
    <property type="term" value="F:isomerase activity"/>
    <property type="evidence" value="ECO:0007669"/>
    <property type="project" value="UniProtKB-KW"/>
</dbReference>
<proteinExistence type="predicted"/>
<keyword evidence="2" id="KW-0413">Isomerase</keyword>
<dbReference type="InterPro" id="IPR013022">
    <property type="entry name" value="Xyl_isomerase-like_TIM-brl"/>
</dbReference>
<dbReference type="SUPFAM" id="SSF51658">
    <property type="entry name" value="Xylose isomerase-like"/>
    <property type="match status" value="1"/>
</dbReference>
<dbReference type="InterPro" id="IPR047715">
    <property type="entry name" value="EboA_dom"/>
</dbReference>
<feature type="domain" description="Xylose isomerase-like TIM barrel" evidence="1">
    <location>
        <begin position="20"/>
        <end position="271"/>
    </location>
</feature>
<name>A0A852ZN40_9ACTN</name>
<reference evidence="2 3" key="1">
    <citation type="submission" date="2020-07" db="EMBL/GenBank/DDBJ databases">
        <title>Sequencing the genomes of 1000 actinobacteria strains.</title>
        <authorList>
            <person name="Klenk H.-P."/>
        </authorList>
    </citation>
    <scope>NUCLEOTIDE SEQUENCE [LARGE SCALE GENOMIC DNA]</scope>
    <source>
        <strain evidence="2 3">DSM 42178</strain>
    </source>
</reference>
<dbReference type="Proteomes" id="UP000567795">
    <property type="component" value="Unassembled WGS sequence"/>
</dbReference>
<dbReference type="AlphaFoldDB" id="A0A852ZN40"/>
<dbReference type="EMBL" id="JACBZD010000001">
    <property type="protein sequence ID" value="NYI03856.1"/>
    <property type="molecule type" value="Genomic_DNA"/>
</dbReference>
<evidence type="ECO:0000313" key="3">
    <source>
        <dbReference type="Proteomes" id="UP000567795"/>
    </source>
</evidence>
<dbReference type="Pfam" id="PF01261">
    <property type="entry name" value="AP_endonuc_2"/>
    <property type="match status" value="1"/>
</dbReference>
<evidence type="ECO:0000259" key="1">
    <source>
        <dbReference type="Pfam" id="PF01261"/>
    </source>
</evidence>
<dbReference type="PANTHER" id="PTHR12110:SF52">
    <property type="entry name" value="XYLOSE ISOMERASE"/>
    <property type="match status" value="1"/>
</dbReference>
<comment type="caution">
    <text evidence="2">The sequence shown here is derived from an EMBL/GenBank/DDBJ whole genome shotgun (WGS) entry which is preliminary data.</text>
</comment>
<dbReference type="NCBIfam" id="NF035938">
    <property type="entry name" value="EboA_domain"/>
    <property type="match status" value="1"/>
</dbReference>
<keyword evidence="3" id="KW-1185">Reference proteome</keyword>
<sequence>MRFGYGTNGFGDHRLADALDVIAELGYSGVALTLDHHHLDPWDPGLPRRTEDLARRLDRLGLDVVVETGARYLLDRHRKHQPTLLSEPEGARLRVDLLRRAVRVAADLGAQAVSFWSGTADAVLPAEEAWRRLEAGCREVLTEAQRYGVILGFEPEPGMFVDTLAGYGELRDRLGAPEGFGLTLDIGHCRCLEDGAIPDLVTAWGGEVVNVQIDDMRRGVHEHLEFGTGEIDFPPVLAALEATGYRGLVSVELPRHGHAAPRVARESLRFLHHAADTAGVPVTGSHSARAAHPMTTRSVTALPVPAAAAAVDPLGDLESALRSVVLPEVASELGELRAQVAADPDRLPLLLPHTARLAGVRPLPEAEGVPEASEGIGIPGWTAADAARVLLLAAPVLVGKPYVDLLVDAYRGGDADERRAVLHTLDFTGPRLSDPDAVAAVVQVLLLDALRTNDTRLVAAALGPWGAAVLPAPAWRQAVLKCLFTGIPLAAVGGLPERVDAELLRMVGDFAAERTAAGRPVPNDALAVLRLGRS</sequence>
<dbReference type="PANTHER" id="PTHR12110">
    <property type="entry name" value="HYDROXYPYRUVATE ISOMERASE"/>
    <property type="match status" value="1"/>
</dbReference>
<accession>A0A852ZN40</accession>
<dbReference type="Gene3D" id="3.20.20.150">
    <property type="entry name" value="Divalent-metal-dependent TIM barrel enzymes"/>
    <property type="match status" value="1"/>
</dbReference>
<evidence type="ECO:0000313" key="2">
    <source>
        <dbReference type="EMBL" id="NYI03856.1"/>
    </source>
</evidence>